<proteinExistence type="predicted"/>
<accession>A0ABY0H3J3</accession>
<evidence type="ECO:0000313" key="1">
    <source>
        <dbReference type="EMBL" id="RYO83945.1"/>
    </source>
</evidence>
<keyword evidence="2" id="KW-1185">Reference proteome</keyword>
<organism evidence="1 2">
    <name type="scientific">Monosporascus cannonballus</name>
    <dbReference type="NCBI Taxonomy" id="155416"/>
    <lineage>
        <taxon>Eukaryota</taxon>
        <taxon>Fungi</taxon>
        <taxon>Dikarya</taxon>
        <taxon>Ascomycota</taxon>
        <taxon>Pezizomycotina</taxon>
        <taxon>Sordariomycetes</taxon>
        <taxon>Xylariomycetidae</taxon>
        <taxon>Xylariales</taxon>
        <taxon>Xylariales incertae sedis</taxon>
        <taxon>Monosporascus</taxon>
    </lineage>
</organism>
<reference evidence="1 2" key="1">
    <citation type="submission" date="2018-06" db="EMBL/GenBank/DDBJ databases">
        <title>Complete Genomes of Monosporascus.</title>
        <authorList>
            <person name="Robinson A.J."/>
            <person name="Natvig D.O."/>
        </authorList>
    </citation>
    <scope>NUCLEOTIDE SEQUENCE [LARGE SCALE GENOMIC DNA]</scope>
    <source>
        <strain evidence="1 2">CBS 609.92</strain>
    </source>
</reference>
<dbReference type="EMBL" id="QJNS01000176">
    <property type="protein sequence ID" value="RYO83945.1"/>
    <property type="molecule type" value="Genomic_DNA"/>
</dbReference>
<name>A0ABY0H3J3_9PEZI</name>
<evidence type="ECO:0000313" key="2">
    <source>
        <dbReference type="Proteomes" id="UP000294003"/>
    </source>
</evidence>
<sequence>MQDKLHKEIEILKRLRGAPHIVQILAIDPDPFEALSRGALIMDRARLHSYGMAGQREGRRAVIMRMLISLDTTWELPPGEITMPVQGGGERAISTASACVARPNHPHLDDGLRDLVMLCTAVKVEDRPSLDWLWDTLMNLILTRTPAYYAQRNFPWAQLEEDGAIQDLIQYIVYNYGLTDDVGIEAGETEGIE</sequence>
<comment type="caution">
    <text evidence="1">The sequence shown here is derived from an EMBL/GenBank/DDBJ whole genome shotgun (WGS) entry which is preliminary data.</text>
</comment>
<gene>
    <name evidence="1" type="ORF">DL762_005901</name>
</gene>
<protein>
    <submittedName>
        <fullName evidence="1">Uncharacterized protein</fullName>
    </submittedName>
</protein>
<dbReference type="Proteomes" id="UP000294003">
    <property type="component" value="Unassembled WGS sequence"/>
</dbReference>